<organism evidence="3 4">
    <name type="scientific">Orchesella dallaii</name>
    <dbReference type="NCBI Taxonomy" id="48710"/>
    <lineage>
        <taxon>Eukaryota</taxon>
        <taxon>Metazoa</taxon>
        <taxon>Ecdysozoa</taxon>
        <taxon>Arthropoda</taxon>
        <taxon>Hexapoda</taxon>
        <taxon>Collembola</taxon>
        <taxon>Entomobryomorpha</taxon>
        <taxon>Entomobryoidea</taxon>
        <taxon>Orchesellidae</taxon>
        <taxon>Orchesellinae</taxon>
        <taxon>Orchesella</taxon>
    </lineage>
</organism>
<keyword evidence="1" id="KW-0732">Signal</keyword>
<dbReference type="InterPro" id="IPR016186">
    <property type="entry name" value="C-type_lectin-like/link_sf"/>
</dbReference>
<sequence length="147" mass="16836">MANVVFRIFLIIIVTLTQAGRLNGHPSATNILRRTRNYPSCNSISRNNAQWRHSERDCKNLGFLGLAEIKDRQEFDQIDELLRENANTASTYWVGAKYVPSARKFKWTATKEFVGDWLEDVWEDGYPGTILSAQTALQLKFTRDLGP</sequence>
<evidence type="ECO:0000313" key="4">
    <source>
        <dbReference type="Proteomes" id="UP001642540"/>
    </source>
</evidence>
<protein>
    <recommendedName>
        <fullName evidence="2">C-type lectin domain-containing protein</fullName>
    </recommendedName>
</protein>
<dbReference type="EMBL" id="CAXLJM020000025">
    <property type="protein sequence ID" value="CAL8091955.1"/>
    <property type="molecule type" value="Genomic_DNA"/>
</dbReference>
<dbReference type="Gene3D" id="3.10.100.10">
    <property type="entry name" value="Mannose-Binding Protein A, subunit A"/>
    <property type="match status" value="1"/>
</dbReference>
<keyword evidence="4" id="KW-1185">Reference proteome</keyword>
<comment type="caution">
    <text evidence="3">The sequence shown here is derived from an EMBL/GenBank/DDBJ whole genome shotgun (WGS) entry which is preliminary data.</text>
</comment>
<proteinExistence type="predicted"/>
<feature type="domain" description="C-type lectin" evidence="2">
    <location>
        <begin position="41"/>
        <end position="127"/>
    </location>
</feature>
<feature type="chain" id="PRO_5046335237" description="C-type lectin domain-containing protein" evidence="1">
    <location>
        <begin position="20"/>
        <end position="147"/>
    </location>
</feature>
<feature type="signal peptide" evidence="1">
    <location>
        <begin position="1"/>
        <end position="19"/>
    </location>
</feature>
<name>A0ABP1Q8F2_9HEXA</name>
<dbReference type="CDD" id="cd00037">
    <property type="entry name" value="CLECT"/>
    <property type="match status" value="1"/>
</dbReference>
<dbReference type="Proteomes" id="UP001642540">
    <property type="component" value="Unassembled WGS sequence"/>
</dbReference>
<evidence type="ECO:0000313" key="3">
    <source>
        <dbReference type="EMBL" id="CAL8091955.1"/>
    </source>
</evidence>
<accession>A0ABP1Q8F2</accession>
<reference evidence="3 4" key="1">
    <citation type="submission" date="2024-08" db="EMBL/GenBank/DDBJ databases">
        <authorList>
            <person name="Cucini C."/>
            <person name="Frati F."/>
        </authorList>
    </citation>
    <scope>NUCLEOTIDE SEQUENCE [LARGE SCALE GENOMIC DNA]</scope>
</reference>
<evidence type="ECO:0000259" key="2">
    <source>
        <dbReference type="PROSITE" id="PS50041"/>
    </source>
</evidence>
<evidence type="ECO:0000256" key="1">
    <source>
        <dbReference type="SAM" id="SignalP"/>
    </source>
</evidence>
<dbReference type="InterPro" id="IPR001304">
    <property type="entry name" value="C-type_lectin-like"/>
</dbReference>
<gene>
    <name evidence="3" type="ORF">ODALV1_LOCUS8074</name>
</gene>
<dbReference type="InterPro" id="IPR016187">
    <property type="entry name" value="CTDL_fold"/>
</dbReference>
<dbReference type="PROSITE" id="PS50041">
    <property type="entry name" value="C_TYPE_LECTIN_2"/>
    <property type="match status" value="1"/>
</dbReference>
<dbReference type="SUPFAM" id="SSF56436">
    <property type="entry name" value="C-type lectin-like"/>
    <property type="match status" value="1"/>
</dbReference>